<dbReference type="InterPro" id="IPR013094">
    <property type="entry name" value="AB_hydrolase_3"/>
</dbReference>
<proteinExistence type="inferred from homology"/>
<dbReference type="EMBL" id="JAYDYQ010002688">
    <property type="protein sequence ID" value="KAK4478269.1"/>
    <property type="molecule type" value="Genomic_DNA"/>
</dbReference>
<comment type="caution">
    <text evidence="3">The sequence shown here is derived from an EMBL/GenBank/DDBJ whole genome shotgun (WGS) entry which is preliminary data.</text>
</comment>
<evidence type="ECO:0000259" key="2">
    <source>
        <dbReference type="Pfam" id="PF07859"/>
    </source>
</evidence>
<sequence>MDENSSELLHDFSPLLKVHKDGRVERPLGNRFVPASIDAETGVRSKDVQILSDPNLIARLYLPKNAVVSAKKLPLLVYIHGGGFVIGSPFSPLYHKYLNLLVSESNVVAVSLEYRLAPEHPLPIAYDDVWMAFKWVASQSKNNENSEEWLKNYADFDRVYIGGDSAGGNIAHNLAIRVGSEKLEDVNIRGLYLNSPYFWGKDPDGEEAKNYINLWNFKTNDIWLYVCPGSKGWDDPWANPGMDSKLSSIGCRKVLYYVGEKDVLKDRGVLYKEALEKSGWNGDIEIVEVEGEYHCFNVFSPDTKNSKIMLKKVASFLNY</sequence>
<comment type="similarity">
    <text evidence="1">Belongs to the 'GDXG' lipolytic enzyme family.</text>
</comment>
<keyword evidence="4" id="KW-1185">Reference proteome</keyword>
<dbReference type="Pfam" id="PF07859">
    <property type="entry name" value="Abhydrolase_3"/>
    <property type="match status" value="1"/>
</dbReference>
<organism evidence="3 4">
    <name type="scientific">Penstemon davidsonii</name>
    <dbReference type="NCBI Taxonomy" id="160366"/>
    <lineage>
        <taxon>Eukaryota</taxon>
        <taxon>Viridiplantae</taxon>
        <taxon>Streptophyta</taxon>
        <taxon>Embryophyta</taxon>
        <taxon>Tracheophyta</taxon>
        <taxon>Spermatophyta</taxon>
        <taxon>Magnoliopsida</taxon>
        <taxon>eudicotyledons</taxon>
        <taxon>Gunneridae</taxon>
        <taxon>Pentapetalae</taxon>
        <taxon>asterids</taxon>
        <taxon>lamiids</taxon>
        <taxon>Lamiales</taxon>
        <taxon>Plantaginaceae</taxon>
        <taxon>Cheloneae</taxon>
        <taxon>Penstemon</taxon>
    </lineage>
</organism>
<name>A0ABR0CMH9_9LAMI</name>
<accession>A0ABR0CMH9</accession>
<protein>
    <recommendedName>
        <fullName evidence="2">Alpha/beta hydrolase fold-3 domain-containing protein</fullName>
    </recommendedName>
</protein>
<feature type="domain" description="Alpha/beta hydrolase fold-3" evidence="2">
    <location>
        <begin position="76"/>
        <end position="296"/>
    </location>
</feature>
<evidence type="ECO:0000313" key="3">
    <source>
        <dbReference type="EMBL" id="KAK4478269.1"/>
    </source>
</evidence>
<dbReference type="SUPFAM" id="SSF53474">
    <property type="entry name" value="alpha/beta-Hydrolases"/>
    <property type="match status" value="1"/>
</dbReference>
<dbReference type="PANTHER" id="PTHR23024">
    <property type="entry name" value="ARYLACETAMIDE DEACETYLASE"/>
    <property type="match status" value="1"/>
</dbReference>
<reference evidence="3 4" key="1">
    <citation type="journal article" date="2023" name="bioRxiv">
        <title>Genome report: Whole genome sequence and annotation of Penstemon davidsonii.</title>
        <authorList>
            <person name="Ostevik K.L."/>
            <person name="Alabady M."/>
            <person name="Zhang M."/>
            <person name="Rausher M.D."/>
        </authorList>
    </citation>
    <scope>NUCLEOTIDE SEQUENCE [LARGE SCALE GENOMIC DNA]</scope>
    <source>
        <strain evidence="3">DNT005</strain>
        <tissue evidence="3">Whole leaf</tissue>
    </source>
</reference>
<evidence type="ECO:0000256" key="1">
    <source>
        <dbReference type="ARBA" id="ARBA00010515"/>
    </source>
</evidence>
<evidence type="ECO:0000313" key="4">
    <source>
        <dbReference type="Proteomes" id="UP001291926"/>
    </source>
</evidence>
<dbReference type="Proteomes" id="UP001291926">
    <property type="component" value="Unassembled WGS sequence"/>
</dbReference>
<dbReference type="PANTHER" id="PTHR23024:SF467">
    <property type="entry name" value="CARBOXYLESTERASE 12-RELATED"/>
    <property type="match status" value="1"/>
</dbReference>
<dbReference type="InterPro" id="IPR029058">
    <property type="entry name" value="AB_hydrolase_fold"/>
</dbReference>
<dbReference type="InterPro" id="IPR050466">
    <property type="entry name" value="Carboxylest/Gibb_receptor"/>
</dbReference>
<dbReference type="Gene3D" id="3.40.50.1820">
    <property type="entry name" value="alpha/beta hydrolase"/>
    <property type="match status" value="1"/>
</dbReference>
<gene>
    <name evidence="3" type="ORF">RD792_017556</name>
</gene>